<accession>A0A0P7AZ41</accession>
<evidence type="ECO:0000256" key="1">
    <source>
        <dbReference type="SAM" id="Phobius"/>
    </source>
</evidence>
<name>A0A0P7AZ41_9FLAO</name>
<dbReference type="STRING" id="1300341.I595_3303"/>
<sequence length="182" mass="21107">MNAPSYELVLDQKKSKYDVGLSQKFYWTGIAGIGILLIVIKIFESYDINIGDTELFNYVMIGLFISVGIGWLYGLFAYNGENRIIRGFITFDENEITINHSKKFQVADMTNIEFNVYDFKGRGINFHSDGDANRSYGGNNFISFDYQDKRHKFQFVADSKKHKDLLTKELMDKIRSNARKKY</sequence>
<proteinExistence type="predicted"/>
<gene>
    <name evidence="3" type="ORF">I595_3303</name>
    <name evidence="2" type="ORF">I595_3704</name>
</gene>
<keyword evidence="1" id="KW-0472">Membrane</keyword>
<evidence type="ECO:0000313" key="2">
    <source>
        <dbReference type="EMBL" id="KPM30227.1"/>
    </source>
</evidence>
<evidence type="ECO:0000313" key="3">
    <source>
        <dbReference type="EMBL" id="KPM30806.1"/>
    </source>
</evidence>
<dbReference type="OrthoDB" id="1429156at2"/>
<dbReference type="EMBL" id="LDJX01000007">
    <property type="protein sequence ID" value="KPM30806.1"/>
    <property type="molecule type" value="Genomic_DNA"/>
</dbReference>
<evidence type="ECO:0000313" key="4">
    <source>
        <dbReference type="Proteomes" id="UP000050280"/>
    </source>
</evidence>
<feature type="transmembrane region" description="Helical" evidence="1">
    <location>
        <begin position="25"/>
        <end position="43"/>
    </location>
</feature>
<reference evidence="3 4" key="1">
    <citation type="submission" date="2015-09" db="EMBL/GenBank/DDBJ databases">
        <title>Genome sequence of the marine flavobacterium Croceitalea dokdonensis DOKDO 023 that contains proton- and sodium-pumping rhodopsins.</title>
        <authorList>
            <person name="Kwon S.-K."/>
            <person name="Lee H.K."/>
            <person name="Kwak M.-J."/>
            <person name="Kim J.F."/>
        </authorList>
    </citation>
    <scope>NUCLEOTIDE SEQUENCE [LARGE SCALE GENOMIC DNA]</scope>
    <source>
        <strain evidence="3 4">DOKDO 023</strain>
    </source>
</reference>
<dbReference type="Proteomes" id="UP000050280">
    <property type="component" value="Unassembled WGS sequence"/>
</dbReference>
<dbReference type="RefSeq" id="WP_054560265.1">
    <property type="nucleotide sequence ID" value="NZ_LDJX01000007.1"/>
</dbReference>
<keyword evidence="1" id="KW-1133">Transmembrane helix</keyword>
<comment type="caution">
    <text evidence="3">The sequence shown here is derived from an EMBL/GenBank/DDBJ whole genome shotgun (WGS) entry which is preliminary data.</text>
</comment>
<feature type="transmembrane region" description="Helical" evidence="1">
    <location>
        <begin position="55"/>
        <end position="76"/>
    </location>
</feature>
<dbReference type="AlphaFoldDB" id="A0A0P7AZ41"/>
<organism evidence="3 4">
    <name type="scientific">Croceitalea dokdonensis DOKDO 023</name>
    <dbReference type="NCBI Taxonomy" id="1300341"/>
    <lineage>
        <taxon>Bacteria</taxon>
        <taxon>Pseudomonadati</taxon>
        <taxon>Bacteroidota</taxon>
        <taxon>Flavobacteriia</taxon>
        <taxon>Flavobacteriales</taxon>
        <taxon>Flavobacteriaceae</taxon>
        <taxon>Croceitalea</taxon>
    </lineage>
</organism>
<keyword evidence="4" id="KW-1185">Reference proteome</keyword>
<keyword evidence="1" id="KW-0812">Transmembrane</keyword>
<protein>
    <submittedName>
        <fullName evidence="3">Uncharacterized protein</fullName>
    </submittedName>
</protein>
<dbReference type="EMBL" id="LDJX01000013">
    <property type="protein sequence ID" value="KPM30227.1"/>
    <property type="molecule type" value="Genomic_DNA"/>
</dbReference>